<gene>
    <name evidence="2" type="ORF">FGG08_000915</name>
</gene>
<keyword evidence="1" id="KW-0732">Signal</keyword>
<feature type="chain" id="PRO_5040172768" evidence="1">
    <location>
        <begin position="19"/>
        <end position="271"/>
    </location>
</feature>
<dbReference type="PANTHER" id="PTHR39599">
    <property type="entry name" value="GPI-ANCHORED PROTEIN (EUROFUNG)-RELATED-RELATED"/>
    <property type="match status" value="1"/>
</dbReference>
<dbReference type="PANTHER" id="PTHR39599:SF1">
    <property type="entry name" value="GPI-ANCHORED PROTEIN (EUROFUNG)"/>
    <property type="match status" value="1"/>
</dbReference>
<evidence type="ECO:0000256" key="1">
    <source>
        <dbReference type="SAM" id="SignalP"/>
    </source>
</evidence>
<keyword evidence="3" id="KW-1185">Reference proteome</keyword>
<proteinExistence type="predicted"/>
<name>A0A9P8I838_9PEZI</name>
<evidence type="ECO:0000313" key="2">
    <source>
        <dbReference type="EMBL" id="KAH0544989.1"/>
    </source>
</evidence>
<sequence>MRAIGIVSLILALSTAIASTSQFSPFYPALVRLEQIDAKLPYILREKRQGTCPSNYNDCSNLGAPSACCISNTDCQLDAARHVACCPKGSVCTGAINVGTQLASTTGGVVVVGTPTSTGGFIFPASTTVQTSMQVTVAAAITTPSPISNQYYTFPAIPTSFANAAACSSAWSGCQNEYRKCTAQLAGRTDGITISAPSAGITIVGASTSVGGGVINSVSICQTLSQQACYGLQIMNCPAYNGVAAAATIYGPAVYGVGVGFALGIAGQIIG</sequence>
<reference evidence="2" key="1">
    <citation type="submission" date="2021-03" db="EMBL/GenBank/DDBJ databases">
        <title>Comparative genomics and phylogenomic investigation of the class Geoglossomycetes provide insights into ecological specialization and systematics.</title>
        <authorList>
            <person name="Melie T."/>
            <person name="Pirro S."/>
            <person name="Miller A.N."/>
            <person name="Quandt A."/>
        </authorList>
    </citation>
    <scope>NUCLEOTIDE SEQUENCE</scope>
    <source>
        <strain evidence="2">GBOQ0MN5Z8</strain>
    </source>
</reference>
<comment type="caution">
    <text evidence="2">The sequence shown here is derived from an EMBL/GenBank/DDBJ whole genome shotgun (WGS) entry which is preliminary data.</text>
</comment>
<dbReference type="Proteomes" id="UP000698800">
    <property type="component" value="Unassembled WGS sequence"/>
</dbReference>
<protein>
    <submittedName>
        <fullName evidence="2">Uncharacterized protein</fullName>
    </submittedName>
</protein>
<evidence type="ECO:0000313" key="3">
    <source>
        <dbReference type="Proteomes" id="UP000698800"/>
    </source>
</evidence>
<dbReference type="OrthoDB" id="5410926at2759"/>
<accession>A0A9P8I838</accession>
<dbReference type="EMBL" id="JAGHQL010000011">
    <property type="protein sequence ID" value="KAH0544989.1"/>
    <property type="molecule type" value="Genomic_DNA"/>
</dbReference>
<feature type="signal peptide" evidence="1">
    <location>
        <begin position="1"/>
        <end position="18"/>
    </location>
</feature>
<dbReference type="AlphaFoldDB" id="A0A9P8I838"/>
<organism evidence="2 3">
    <name type="scientific">Glutinoglossum americanum</name>
    <dbReference type="NCBI Taxonomy" id="1670608"/>
    <lineage>
        <taxon>Eukaryota</taxon>
        <taxon>Fungi</taxon>
        <taxon>Dikarya</taxon>
        <taxon>Ascomycota</taxon>
        <taxon>Pezizomycotina</taxon>
        <taxon>Geoglossomycetes</taxon>
        <taxon>Geoglossales</taxon>
        <taxon>Geoglossaceae</taxon>
        <taxon>Glutinoglossum</taxon>
    </lineage>
</organism>